<keyword evidence="7" id="KW-0131">Cell cycle</keyword>
<dbReference type="AlphaFoldDB" id="A0A8K0X4E0"/>
<evidence type="ECO:0000313" key="9">
    <source>
        <dbReference type="EMBL" id="KAH7363119.1"/>
    </source>
</evidence>
<dbReference type="GO" id="GO:0005634">
    <property type="term" value="C:nucleus"/>
    <property type="evidence" value="ECO:0007669"/>
    <property type="project" value="UniProtKB-SubCell"/>
</dbReference>
<evidence type="ECO:0000256" key="7">
    <source>
        <dbReference type="ARBA" id="ARBA00023306"/>
    </source>
</evidence>
<feature type="compositionally biased region" description="Pro residues" evidence="8">
    <location>
        <begin position="64"/>
        <end position="73"/>
    </location>
</feature>
<evidence type="ECO:0000313" key="10">
    <source>
        <dbReference type="Proteomes" id="UP000813385"/>
    </source>
</evidence>
<feature type="compositionally biased region" description="Polar residues" evidence="8">
    <location>
        <begin position="266"/>
        <end position="278"/>
    </location>
</feature>
<feature type="region of interest" description="Disordered" evidence="8">
    <location>
        <begin position="233"/>
        <end position="324"/>
    </location>
</feature>
<dbReference type="EMBL" id="JAGPXD010000003">
    <property type="protein sequence ID" value="KAH7363119.1"/>
    <property type="molecule type" value="Genomic_DNA"/>
</dbReference>
<evidence type="ECO:0000256" key="6">
    <source>
        <dbReference type="ARBA" id="ARBA00023242"/>
    </source>
</evidence>
<keyword evidence="4" id="KW-0498">Mitosis</keyword>
<dbReference type="Proteomes" id="UP000813385">
    <property type="component" value="Unassembled WGS sequence"/>
</dbReference>
<feature type="region of interest" description="Disordered" evidence="8">
    <location>
        <begin position="1"/>
        <end position="105"/>
    </location>
</feature>
<accession>A0A8K0X4E0</accession>
<feature type="compositionally biased region" description="Low complexity" evidence="8">
    <location>
        <begin position="177"/>
        <end position="215"/>
    </location>
</feature>
<feature type="region of interest" description="Disordered" evidence="8">
    <location>
        <begin position="155"/>
        <end position="215"/>
    </location>
</feature>
<comment type="caution">
    <text evidence="9">The sequence shown here is derived from an EMBL/GenBank/DDBJ whole genome shotgun (WGS) entry which is preliminary data.</text>
</comment>
<dbReference type="GO" id="GO:0007059">
    <property type="term" value="P:chromosome segregation"/>
    <property type="evidence" value="ECO:0007669"/>
    <property type="project" value="UniProtKB-KW"/>
</dbReference>
<feature type="compositionally biased region" description="Polar residues" evidence="8">
    <location>
        <begin position="233"/>
        <end position="257"/>
    </location>
</feature>
<dbReference type="PANTHER" id="PTHR21394">
    <property type="entry name" value="MAU2 CHROMATID COHESION FACTOR HOMOLOG"/>
    <property type="match status" value="1"/>
</dbReference>
<gene>
    <name evidence="9" type="ORF">B0T11DRAFT_91350</name>
</gene>
<keyword evidence="3" id="KW-0132">Cell division</keyword>
<keyword evidence="5" id="KW-0159">Chromosome partition</keyword>
<evidence type="ECO:0000256" key="4">
    <source>
        <dbReference type="ARBA" id="ARBA00022776"/>
    </source>
</evidence>
<keyword evidence="10" id="KW-1185">Reference proteome</keyword>
<dbReference type="Pfam" id="PF10345">
    <property type="entry name" value="Cohesin_load"/>
    <property type="match status" value="1"/>
</dbReference>
<dbReference type="GO" id="GO:0051301">
    <property type="term" value="P:cell division"/>
    <property type="evidence" value="ECO:0007669"/>
    <property type="project" value="UniProtKB-KW"/>
</dbReference>
<keyword evidence="6" id="KW-0539">Nucleus</keyword>
<name>A0A8K0X4E0_9PEZI</name>
<evidence type="ECO:0000256" key="1">
    <source>
        <dbReference type="ARBA" id="ARBA00004123"/>
    </source>
</evidence>
<feature type="compositionally biased region" description="Low complexity" evidence="8">
    <location>
        <begin position="74"/>
        <end position="88"/>
    </location>
</feature>
<sequence>MPYPGSLPSGQAYNGQQQYQYAPAHHQQPQAQAQYQYGAPQQLPQQHHQQHMQQQHQHMQQQRPPLPPPPQPQQQPQMQHMQPHQLPQGYAPDPRPNMAANYMNANANSNHNGAFTSYDGVFDARPPQTQFMAAAPRLAPQVSMPQYPPETYELARLQQQQQQQQQHQQQHQHQHQQQHQQQQRQQQQQQQQQRQHPQQQQTFQTYQQQPSPVLQQSPQFYQQRPQPLAQNTSLLNQPAQPSPQTFVQPRLSQSNASMAEPPRPPSAQSTQYRSQHNSPAIPAARPPIHPMKSPALPMKSPAIPPRPSPATSTQASPALSTKSVKARPVDTNALLVHVGEECLAKAQAALPIIVSTLSEPQIKEYQKLVSTGLACLDAAIHSNKLSPRHEAKARLRYASILLEETENIQEAETTLFQGIKLCEKHRFHDLKYCMQYVSLKVLFQRNPKAAFIALDKQIADCKTLKHIPWVYAFRLLKATLYTYAGTPPDMALIDNLQNLSSLAHDAGDHALGVLASLLEGLAHLRAIKPDTIERVQTCLAQAAKYQMEPSVQLPQLDVLSLLLDLACGMQQKIPDILVQKLSTLQERMDACLSSQEWTNSGTRMRIPIKKPHSTSSIISDDTMSVLQPGTAEEGQDFLALTFLTKVEMFLLVYTFSGLATMYRPNAGQTKGQKKSPDFWAEGLDIVQRWSERMVGDMTVTANSLQEAIRQTKWRTEVFCYLQLLTGLYCATQSQWGTVDKCVARLQKAASADVDEICALFALYLAGVYHQGTGDLETALLLYEDCRLDLGANLSETGGRKPAKMEVCILAALNRIWILQAPTYADTVTTSTLIEQLRPVCKNHQDHDIRAAFDLVLATVTTSPPASMQTVKQSIGLALGNAQKTNNVYCLSIALSAMRSQLFENVVGEQALKSAKAASAQARRSGNLLWMSVADGMLAQSQEAQGQFQAARATEEGATRFANLAFQGKE</sequence>
<evidence type="ECO:0000256" key="2">
    <source>
        <dbReference type="ARBA" id="ARBA00008585"/>
    </source>
</evidence>
<evidence type="ECO:0000256" key="8">
    <source>
        <dbReference type="SAM" id="MobiDB-lite"/>
    </source>
</evidence>
<feature type="compositionally biased region" description="Low complexity" evidence="8">
    <location>
        <begin position="158"/>
        <end position="169"/>
    </location>
</feature>
<feature type="compositionally biased region" description="Low complexity" evidence="8">
    <location>
        <begin position="10"/>
        <end position="63"/>
    </location>
</feature>
<dbReference type="GO" id="GO:0007064">
    <property type="term" value="P:mitotic sister chromatid cohesion"/>
    <property type="evidence" value="ECO:0007669"/>
    <property type="project" value="InterPro"/>
</dbReference>
<comment type="similarity">
    <text evidence="2">Belongs to the SCC4/mau-2 family.</text>
</comment>
<evidence type="ECO:0000256" key="3">
    <source>
        <dbReference type="ARBA" id="ARBA00022618"/>
    </source>
</evidence>
<protein>
    <submittedName>
        <fullName evidence="9">Cohesin loading factor-domain-containing protein</fullName>
    </submittedName>
</protein>
<evidence type="ECO:0000256" key="5">
    <source>
        <dbReference type="ARBA" id="ARBA00022829"/>
    </source>
</evidence>
<proteinExistence type="inferred from homology"/>
<dbReference type="InterPro" id="IPR019440">
    <property type="entry name" value="MAU2"/>
</dbReference>
<comment type="subcellular location">
    <subcellularLocation>
        <location evidence="1">Nucleus</location>
    </subcellularLocation>
</comment>
<organism evidence="9 10">
    <name type="scientific">Plectosphaerella cucumerina</name>
    <dbReference type="NCBI Taxonomy" id="40658"/>
    <lineage>
        <taxon>Eukaryota</taxon>
        <taxon>Fungi</taxon>
        <taxon>Dikarya</taxon>
        <taxon>Ascomycota</taxon>
        <taxon>Pezizomycotina</taxon>
        <taxon>Sordariomycetes</taxon>
        <taxon>Hypocreomycetidae</taxon>
        <taxon>Glomerellales</taxon>
        <taxon>Plectosphaerellaceae</taxon>
        <taxon>Plectosphaerella</taxon>
    </lineage>
</organism>
<dbReference type="OrthoDB" id="5565328at2759"/>
<feature type="compositionally biased region" description="Polar residues" evidence="8">
    <location>
        <begin position="309"/>
        <end position="323"/>
    </location>
</feature>
<reference evidence="9" key="1">
    <citation type="journal article" date="2021" name="Nat. Commun.">
        <title>Genetic determinants of endophytism in the Arabidopsis root mycobiome.</title>
        <authorList>
            <person name="Mesny F."/>
            <person name="Miyauchi S."/>
            <person name="Thiergart T."/>
            <person name="Pickel B."/>
            <person name="Atanasova L."/>
            <person name="Karlsson M."/>
            <person name="Huettel B."/>
            <person name="Barry K.W."/>
            <person name="Haridas S."/>
            <person name="Chen C."/>
            <person name="Bauer D."/>
            <person name="Andreopoulos W."/>
            <person name="Pangilinan J."/>
            <person name="LaButti K."/>
            <person name="Riley R."/>
            <person name="Lipzen A."/>
            <person name="Clum A."/>
            <person name="Drula E."/>
            <person name="Henrissat B."/>
            <person name="Kohler A."/>
            <person name="Grigoriev I.V."/>
            <person name="Martin F.M."/>
            <person name="Hacquard S."/>
        </authorList>
    </citation>
    <scope>NUCLEOTIDE SEQUENCE</scope>
    <source>
        <strain evidence="9">MPI-CAGE-AT-0016</strain>
    </source>
</reference>